<organism evidence="2 3">
    <name type="scientific">Nitratireductor kimnyeongensis</name>
    <dbReference type="NCBI Taxonomy" id="430679"/>
    <lineage>
        <taxon>Bacteria</taxon>
        <taxon>Pseudomonadati</taxon>
        <taxon>Pseudomonadota</taxon>
        <taxon>Alphaproteobacteria</taxon>
        <taxon>Hyphomicrobiales</taxon>
        <taxon>Phyllobacteriaceae</taxon>
        <taxon>Nitratireductor</taxon>
    </lineage>
</organism>
<dbReference type="EMBL" id="JBHSNB010000004">
    <property type="protein sequence ID" value="MFC5586811.1"/>
    <property type="molecule type" value="Genomic_DNA"/>
</dbReference>
<gene>
    <name evidence="2" type="ORF">ACFPOD_16975</name>
</gene>
<dbReference type="RefSeq" id="WP_223022109.1">
    <property type="nucleotide sequence ID" value="NZ_CP078143.1"/>
</dbReference>
<accession>A0ABW0TBL9</accession>
<name>A0ABW0TBL9_9HYPH</name>
<evidence type="ECO:0000313" key="2">
    <source>
        <dbReference type="EMBL" id="MFC5586811.1"/>
    </source>
</evidence>
<evidence type="ECO:0000313" key="3">
    <source>
        <dbReference type="Proteomes" id="UP001596107"/>
    </source>
</evidence>
<feature type="signal peptide" evidence="1">
    <location>
        <begin position="1"/>
        <end position="19"/>
    </location>
</feature>
<keyword evidence="1" id="KW-0732">Signal</keyword>
<keyword evidence="3" id="KW-1185">Reference proteome</keyword>
<feature type="chain" id="PRO_5047146829" evidence="1">
    <location>
        <begin position="20"/>
        <end position="203"/>
    </location>
</feature>
<evidence type="ECO:0000256" key="1">
    <source>
        <dbReference type="SAM" id="SignalP"/>
    </source>
</evidence>
<comment type="caution">
    <text evidence="2">The sequence shown here is derived from an EMBL/GenBank/DDBJ whole genome shotgun (WGS) entry which is preliminary data.</text>
</comment>
<dbReference type="Proteomes" id="UP001596107">
    <property type="component" value="Unassembled WGS sequence"/>
</dbReference>
<sequence length="203" mass="21664">MRLAMAGILVATLGGLAQASEIESAYTEINTQENCAAFAAPAADDPGEWMNFVCEGWRGYPVLIYYGDARESIFYGFPPDGDLAPEWESFAGFNSTGSTIEWRIMSDGDRKWPFATIHRWFVDDGEGAGDKIEVLAVEKVGQVFGREGCVIGYVVATGNGNANEKARRIADGQAFDFACGADQPVIDAGDVPLPMTTGSEGGG</sequence>
<protein>
    <submittedName>
        <fullName evidence="2">Uncharacterized protein</fullName>
    </submittedName>
</protein>
<reference evidence="3" key="1">
    <citation type="journal article" date="2019" name="Int. J. Syst. Evol. Microbiol.">
        <title>The Global Catalogue of Microorganisms (GCM) 10K type strain sequencing project: providing services to taxonomists for standard genome sequencing and annotation.</title>
        <authorList>
            <consortium name="The Broad Institute Genomics Platform"/>
            <consortium name="The Broad Institute Genome Sequencing Center for Infectious Disease"/>
            <person name="Wu L."/>
            <person name="Ma J."/>
        </authorList>
    </citation>
    <scope>NUCLEOTIDE SEQUENCE [LARGE SCALE GENOMIC DNA]</scope>
    <source>
        <strain evidence="3">JCM 3366</strain>
    </source>
</reference>
<proteinExistence type="predicted"/>